<gene>
    <name evidence="2" type="ORF">TNCV_2070881</name>
</gene>
<dbReference type="AlphaFoldDB" id="A0A8X7BDI5"/>
<proteinExistence type="predicted"/>
<feature type="region of interest" description="Disordered" evidence="1">
    <location>
        <begin position="13"/>
        <end position="45"/>
    </location>
</feature>
<organism evidence="2 3">
    <name type="scientific">Trichonephila clavipes</name>
    <name type="common">Golden silk orbweaver</name>
    <name type="synonym">Nephila clavipes</name>
    <dbReference type="NCBI Taxonomy" id="2585209"/>
    <lineage>
        <taxon>Eukaryota</taxon>
        <taxon>Metazoa</taxon>
        <taxon>Ecdysozoa</taxon>
        <taxon>Arthropoda</taxon>
        <taxon>Chelicerata</taxon>
        <taxon>Arachnida</taxon>
        <taxon>Araneae</taxon>
        <taxon>Araneomorphae</taxon>
        <taxon>Entelegynae</taxon>
        <taxon>Araneoidea</taxon>
        <taxon>Nephilidae</taxon>
        <taxon>Trichonephila</taxon>
    </lineage>
</organism>
<name>A0A8X7BDI5_TRICX</name>
<comment type="caution">
    <text evidence="2">The sequence shown here is derived from an EMBL/GenBank/DDBJ whole genome shotgun (WGS) entry which is preliminary data.</text>
</comment>
<dbReference type="EMBL" id="BMAU01021379">
    <property type="protein sequence ID" value="GFY27468.1"/>
    <property type="molecule type" value="Genomic_DNA"/>
</dbReference>
<keyword evidence="3" id="KW-1185">Reference proteome</keyword>
<accession>A0A8X7BDI5</accession>
<evidence type="ECO:0000313" key="2">
    <source>
        <dbReference type="EMBL" id="GFY27468.1"/>
    </source>
</evidence>
<protein>
    <submittedName>
        <fullName evidence="2">Uncharacterized protein</fullName>
    </submittedName>
</protein>
<sequence length="130" mass="15094">MCLVCTLLSPTKPQNMTTREPKPVETPGPLWSSRSNSLGRHHGRRSYRPSWFQKRLSDRSEIQEQDPCTLYQTFPLSMRTKFHFMNDNARLHRVQLVDEYFQLEDIYVELSVMSLKLSPSNTYGASLGAQ</sequence>
<dbReference type="Proteomes" id="UP000887159">
    <property type="component" value="Unassembled WGS sequence"/>
</dbReference>
<reference evidence="2" key="1">
    <citation type="submission" date="2020-08" db="EMBL/GenBank/DDBJ databases">
        <title>Multicomponent nature underlies the extraordinary mechanical properties of spider dragline silk.</title>
        <authorList>
            <person name="Kono N."/>
            <person name="Nakamura H."/>
            <person name="Mori M."/>
            <person name="Yoshida Y."/>
            <person name="Ohtoshi R."/>
            <person name="Malay A.D."/>
            <person name="Moran D.A.P."/>
            <person name="Tomita M."/>
            <person name="Numata K."/>
            <person name="Arakawa K."/>
        </authorList>
    </citation>
    <scope>NUCLEOTIDE SEQUENCE</scope>
</reference>
<evidence type="ECO:0000313" key="3">
    <source>
        <dbReference type="Proteomes" id="UP000887159"/>
    </source>
</evidence>
<evidence type="ECO:0000256" key="1">
    <source>
        <dbReference type="SAM" id="MobiDB-lite"/>
    </source>
</evidence>